<organism evidence="2 3">
    <name type="scientific">Pontimonas salivibrio</name>
    <dbReference type="NCBI Taxonomy" id="1159327"/>
    <lineage>
        <taxon>Bacteria</taxon>
        <taxon>Bacillati</taxon>
        <taxon>Actinomycetota</taxon>
        <taxon>Actinomycetes</taxon>
        <taxon>Micrococcales</taxon>
        <taxon>Microbacteriaceae</taxon>
        <taxon>Pontimonas</taxon>
    </lineage>
</organism>
<sequence>MATMTIRNIPDDVYRLLKVRAALNDRSAEAEVRAMIQSATTSEGGIDEGEALLAIGRQVGLTDAEHALFARDKSAPRKTSLP</sequence>
<dbReference type="Proteomes" id="UP000243077">
    <property type="component" value="Chromosome"/>
</dbReference>
<dbReference type="Pfam" id="PF22513">
    <property type="entry name" value="FitA-like_RHH"/>
    <property type="match status" value="1"/>
</dbReference>
<dbReference type="EMBL" id="CP026923">
    <property type="protein sequence ID" value="AVG24322.1"/>
    <property type="molecule type" value="Genomic_DNA"/>
</dbReference>
<dbReference type="GO" id="GO:0006355">
    <property type="term" value="P:regulation of DNA-templated transcription"/>
    <property type="evidence" value="ECO:0007669"/>
    <property type="project" value="InterPro"/>
</dbReference>
<dbReference type="InterPro" id="IPR010985">
    <property type="entry name" value="Ribbon_hlx_hlx"/>
</dbReference>
<dbReference type="Gene3D" id="1.10.1220.10">
    <property type="entry name" value="Met repressor-like"/>
    <property type="match status" value="1"/>
</dbReference>
<feature type="domain" description="Antitoxin FitA-like ribbon-helix-helix" evidence="1">
    <location>
        <begin position="2"/>
        <end position="39"/>
    </location>
</feature>
<dbReference type="SUPFAM" id="SSF47598">
    <property type="entry name" value="Ribbon-helix-helix"/>
    <property type="match status" value="1"/>
</dbReference>
<reference evidence="2 3" key="1">
    <citation type="submission" date="2018-02" db="EMBL/GenBank/DDBJ databases">
        <title>Complete genome of the streamlined marine actinobacterium Pontimonas salivibrio CL-TW6 adapted to coastal planktonic lifestype.</title>
        <authorList>
            <person name="Cho B.C."/>
            <person name="Hardies S.C."/>
            <person name="Jang G.I."/>
            <person name="Hwang C.Y."/>
        </authorList>
    </citation>
    <scope>NUCLEOTIDE SEQUENCE [LARGE SCALE GENOMIC DNA]</scope>
    <source>
        <strain evidence="2 3">CL-TW6</strain>
    </source>
</reference>
<proteinExistence type="predicted"/>
<protein>
    <submittedName>
        <fullName evidence="2">Antitoxin</fullName>
    </submittedName>
</protein>
<accession>A0A2L2BRT8</accession>
<dbReference type="KEGG" id="psai:C3B54_111379"/>
<gene>
    <name evidence="2" type="ORF">C3B54_111379</name>
</gene>
<evidence type="ECO:0000313" key="3">
    <source>
        <dbReference type="Proteomes" id="UP000243077"/>
    </source>
</evidence>
<dbReference type="OrthoDB" id="2389872at2"/>
<evidence type="ECO:0000313" key="2">
    <source>
        <dbReference type="EMBL" id="AVG24322.1"/>
    </source>
</evidence>
<name>A0A2L2BRT8_9MICO</name>
<keyword evidence="3" id="KW-1185">Reference proteome</keyword>
<dbReference type="InterPro" id="IPR053853">
    <property type="entry name" value="FitA-like_RHH"/>
</dbReference>
<dbReference type="InterPro" id="IPR013321">
    <property type="entry name" value="Arc_rbn_hlx_hlx"/>
</dbReference>
<dbReference type="AlphaFoldDB" id="A0A2L2BRT8"/>
<evidence type="ECO:0000259" key="1">
    <source>
        <dbReference type="Pfam" id="PF22513"/>
    </source>
</evidence>